<dbReference type="Gene3D" id="3.40.50.300">
    <property type="entry name" value="P-loop containing nucleotide triphosphate hydrolases"/>
    <property type="match status" value="1"/>
</dbReference>
<organism evidence="7 8">
    <name type="scientific">Thermoanaerobacter kivui</name>
    <name type="common">Acetogenium kivui</name>
    <dbReference type="NCBI Taxonomy" id="2325"/>
    <lineage>
        <taxon>Bacteria</taxon>
        <taxon>Bacillati</taxon>
        <taxon>Bacillota</taxon>
        <taxon>Clostridia</taxon>
        <taxon>Thermoanaerobacterales</taxon>
        <taxon>Thermoanaerobacteraceae</taxon>
        <taxon>Thermoanaerobacter</taxon>
    </lineage>
</organism>
<evidence type="ECO:0000313" key="8">
    <source>
        <dbReference type="Proteomes" id="UP000029669"/>
    </source>
</evidence>
<feature type="domain" description="RapZ-like N-terminal" evidence="5">
    <location>
        <begin position="5"/>
        <end position="157"/>
    </location>
</feature>
<dbReference type="HOGENOM" id="CLU_059558_0_0_9"/>
<dbReference type="SUPFAM" id="SSF52540">
    <property type="entry name" value="P-loop containing nucleoside triphosphate hydrolases"/>
    <property type="match status" value="1"/>
</dbReference>
<keyword evidence="1 4" id="KW-0547">Nucleotide-binding</keyword>
<dbReference type="InterPro" id="IPR053931">
    <property type="entry name" value="RapZ_C"/>
</dbReference>
<evidence type="ECO:0000256" key="2">
    <source>
        <dbReference type="ARBA" id="ARBA00022840"/>
    </source>
</evidence>
<dbReference type="AlphaFoldDB" id="A0A097ASU7"/>
<dbReference type="PANTHER" id="PTHR30448">
    <property type="entry name" value="RNASE ADAPTER PROTEIN RAPZ"/>
    <property type="match status" value="1"/>
</dbReference>
<keyword evidence="8" id="KW-1185">Reference proteome</keyword>
<dbReference type="NCBIfam" id="NF003828">
    <property type="entry name" value="PRK05416.1"/>
    <property type="match status" value="1"/>
</dbReference>
<dbReference type="Pfam" id="PF22740">
    <property type="entry name" value="PapZ_C"/>
    <property type="match status" value="1"/>
</dbReference>
<dbReference type="InterPro" id="IPR027417">
    <property type="entry name" value="P-loop_NTPase"/>
</dbReference>
<feature type="domain" description="RapZ C-terminal" evidence="6">
    <location>
        <begin position="166"/>
        <end position="284"/>
    </location>
</feature>
<evidence type="ECO:0000256" key="4">
    <source>
        <dbReference type="HAMAP-Rule" id="MF_00636"/>
    </source>
</evidence>
<accession>A0A097ASU7</accession>
<evidence type="ECO:0000256" key="3">
    <source>
        <dbReference type="ARBA" id="ARBA00023134"/>
    </source>
</evidence>
<sequence length="287" mass="33082">MIFVRFVIITGLSGAGKTQALKAMEDMGFFCIDNFPPALIPKLADLFYQSKNIDKVALGMDLRGGQFFEDIYSSLEFLKKNNYDYEIIFLEASDEVLIKRFKETRRKHPLSEEGRIVDGINEERKRLAEIRKIANSIIDTSNLTSSQLKEELSNIFLKGKKFKGIIINIMSFGYKYGIPLDADLVFDVRFLPNPFYIEELRPLTGNDEKVKEYVMKWEEAKEFLKKLGDMIEFLIPYYIREGKSQLVIAIGCTGGKHRSVTIANALYELLKSDDYFVIIHHRDIGEE</sequence>
<dbReference type="GO" id="GO:0005525">
    <property type="term" value="F:GTP binding"/>
    <property type="evidence" value="ECO:0007669"/>
    <property type="project" value="UniProtKB-UniRule"/>
</dbReference>
<evidence type="ECO:0000259" key="5">
    <source>
        <dbReference type="Pfam" id="PF03668"/>
    </source>
</evidence>
<dbReference type="InterPro" id="IPR053930">
    <property type="entry name" value="RapZ-like_N"/>
</dbReference>
<dbReference type="PANTHER" id="PTHR30448:SF0">
    <property type="entry name" value="RNASE ADAPTER PROTEIN RAPZ"/>
    <property type="match status" value="1"/>
</dbReference>
<dbReference type="eggNOG" id="COG1660">
    <property type="taxonomic scope" value="Bacteria"/>
</dbReference>
<dbReference type="Pfam" id="PF03668">
    <property type="entry name" value="RapZ-like_N"/>
    <property type="match status" value="1"/>
</dbReference>
<evidence type="ECO:0000313" key="7">
    <source>
        <dbReference type="EMBL" id="AIS52862.1"/>
    </source>
</evidence>
<feature type="binding site" evidence="4">
    <location>
        <begin position="11"/>
        <end position="18"/>
    </location>
    <ligand>
        <name>ATP</name>
        <dbReference type="ChEBI" id="CHEBI:30616"/>
    </ligand>
</feature>
<name>A0A097ASU7_THEKI</name>
<gene>
    <name evidence="7" type="ORF">TKV_c17080</name>
</gene>
<keyword evidence="3 4" id="KW-0342">GTP-binding</keyword>
<dbReference type="HAMAP" id="MF_00636">
    <property type="entry name" value="RapZ_like"/>
    <property type="match status" value="1"/>
</dbReference>
<dbReference type="PIRSF" id="PIRSF005052">
    <property type="entry name" value="P-loopkin"/>
    <property type="match status" value="1"/>
</dbReference>
<protein>
    <submittedName>
        <fullName evidence="7">Uncharacterized protein</fullName>
    </submittedName>
</protein>
<dbReference type="KEGG" id="tki:TKV_c17080"/>
<dbReference type="InterPro" id="IPR005337">
    <property type="entry name" value="RapZ-like"/>
</dbReference>
<keyword evidence="2 4" id="KW-0067">ATP-binding</keyword>
<feature type="binding site" evidence="4">
    <location>
        <begin position="61"/>
        <end position="64"/>
    </location>
    <ligand>
        <name>GTP</name>
        <dbReference type="ChEBI" id="CHEBI:37565"/>
    </ligand>
</feature>
<proteinExistence type="inferred from homology"/>
<evidence type="ECO:0000259" key="6">
    <source>
        <dbReference type="Pfam" id="PF22740"/>
    </source>
</evidence>
<reference evidence="8" key="1">
    <citation type="journal article" date="2015" name="Genome Announc.">
        <title>Whole-Genome Sequences of 80 Environmental and Clinical Isolates of Burkholderia pseudomallei.</title>
        <authorList>
            <person name="Johnson S.L."/>
            <person name="Baker A.L."/>
            <person name="Chain P.S."/>
            <person name="Currie B.J."/>
            <person name="Daligault H.E."/>
            <person name="Davenport K.W."/>
            <person name="Davis C.B."/>
            <person name="Inglis T.J."/>
            <person name="Kaestli M."/>
            <person name="Koren S."/>
            <person name="Mayo M."/>
            <person name="Merritt A.J."/>
            <person name="Price E.P."/>
            <person name="Sarovich D.S."/>
            <person name="Warner J."/>
            <person name="Rosovitz M.J."/>
        </authorList>
    </citation>
    <scope>NUCLEOTIDE SEQUENCE [LARGE SCALE GENOMIC DNA]</scope>
    <source>
        <strain evidence="8">DSM 2030</strain>
    </source>
</reference>
<evidence type="ECO:0000256" key="1">
    <source>
        <dbReference type="ARBA" id="ARBA00022741"/>
    </source>
</evidence>
<dbReference type="Proteomes" id="UP000029669">
    <property type="component" value="Chromosome"/>
</dbReference>
<dbReference type="STRING" id="2325.TKV_c17080"/>
<dbReference type="EMBL" id="CP009170">
    <property type="protein sequence ID" value="AIS52862.1"/>
    <property type="molecule type" value="Genomic_DNA"/>
</dbReference>
<dbReference type="GO" id="GO:0005524">
    <property type="term" value="F:ATP binding"/>
    <property type="evidence" value="ECO:0007669"/>
    <property type="project" value="UniProtKB-UniRule"/>
</dbReference>